<name>A0A9D2H3Q6_9FIRM</name>
<dbReference type="PANTHER" id="PTHR36838">
    <property type="entry name" value="AUXIN EFFLUX CARRIER FAMILY PROTEIN"/>
    <property type="match status" value="1"/>
</dbReference>
<gene>
    <name evidence="9" type="ORF">H9797_07295</name>
</gene>
<keyword evidence="7 8" id="KW-0472">Membrane</keyword>
<feature type="transmembrane region" description="Helical" evidence="8">
    <location>
        <begin position="208"/>
        <end position="227"/>
    </location>
</feature>
<feature type="transmembrane region" description="Helical" evidence="8">
    <location>
        <begin position="70"/>
        <end position="95"/>
    </location>
</feature>
<evidence type="ECO:0000313" key="10">
    <source>
        <dbReference type="Proteomes" id="UP000824221"/>
    </source>
</evidence>
<dbReference type="GO" id="GO:0055085">
    <property type="term" value="P:transmembrane transport"/>
    <property type="evidence" value="ECO:0007669"/>
    <property type="project" value="InterPro"/>
</dbReference>
<feature type="transmembrane region" description="Helical" evidence="8">
    <location>
        <begin position="270"/>
        <end position="292"/>
    </location>
</feature>
<evidence type="ECO:0000256" key="1">
    <source>
        <dbReference type="ARBA" id="ARBA00004651"/>
    </source>
</evidence>
<comment type="caution">
    <text evidence="9">The sequence shown here is derived from an EMBL/GenBank/DDBJ whole genome shotgun (WGS) entry which is preliminary data.</text>
</comment>
<organism evidence="9 10">
    <name type="scientific">Candidatus Gallimonas gallistercoris</name>
    <dbReference type="NCBI Taxonomy" id="2838602"/>
    <lineage>
        <taxon>Bacteria</taxon>
        <taxon>Bacillati</taxon>
        <taxon>Bacillota</taxon>
        <taxon>Clostridia</taxon>
        <taxon>Candidatus Gallimonas</taxon>
    </lineage>
</organism>
<dbReference type="InterPro" id="IPR038770">
    <property type="entry name" value="Na+/solute_symporter_sf"/>
</dbReference>
<feature type="transmembrane region" description="Helical" evidence="8">
    <location>
        <begin position="6"/>
        <end position="24"/>
    </location>
</feature>
<evidence type="ECO:0000256" key="7">
    <source>
        <dbReference type="ARBA" id="ARBA00023136"/>
    </source>
</evidence>
<dbReference type="InterPro" id="IPR004776">
    <property type="entry name" value="Mem_transp_PIN-like"/>
</dbReference>
<protein>
    <submittedName>
        <fullName evidence="9">AEC family transporter</fullName>
    </submittedName>
</protein>
<evidence type="ECO:0000256" key="8">
    <source>
        <dbReference type="SAM" id="Phobius"/>
    </source>
</evidence>
<keyword evidence="6 8" id="KW-1133">Transmembrane helix</keyword>
<dbReference type="Pfam" id="PF03547">
    <property type="entry name" value="Mem_trans"/>
    <property type="match status" value="1"/>
</dbReference>
<keyword evidence="4" id="KW-1003">Cell membrane</keyword>
<evidence type="ECO:0000256" key="3">
    <source>
        <dbReference type="ARBA" id="ARBA00022448"/>
    </source>
</evidence>
<comment type="similarity">
    <text evidence="2">Belongs to the auxin efflux carrier (TC 2.A.69) family.</text>
</comment>
<evidence type="ECO:0000256" key="6">
    <source>
        <dbReference type="ARBA" id="ARBA00022989"/>
    </source>
</evidence>
<feature type="transmembrane region" description="Helical" evidence="8">
    <location>
        <begin position="36"/>
        <end position="58"/>
    </location>
</feature>
<feature type="transmembrane region" description="Helical" evidence="8">
    <location>
        <begin position="170"/>
        <end position="188"/>
    </location>
</feature>
<feature type="transmembrane region" description="Helical" evidence="8">
    <location>
        <begin position="107"/>
        <end position="125"/>
    </location>
</feature>
<keyword evidence="5 8" id="KW-0812">Transmembrane</keyword>
<feature type="transmembrane region" description="Helical" evidence="8">
    <location>
        <begin position="137"/>
        <end position="158"/>
    </location>
</feature>
<evidence type="ECO:0000256" key="2">
    <source>
        <dbReference type="ARBA" id="ARBA00010145"/>
    </source>
</evidence>
<dbReference type="PANTHER" id="PTHR36838:SF1">
    <property type="entry name" value="SLR1864 PROTEIN"/>
    <property type="match status" value="1"/>
</dbReference>
<proteinExistence type="inferred from homology"/>
<comment type="subcellular location">
    <subcellularLocation>
        <location evidence="1">Cell membrane</location>
        <topology evidence="1">Multi-pass membrane protein</topology>
    </subcellularLocation>
</comment>
<dbReference type="AlphaFoldDB" id="A0A9D2H3Q6"/>
<dbReference type="Proteomes" id="UP000824221">
    <property type="component" value="Unassembled WGS sequence"/>
</dbReference>
<evidence type="ECO:0000256" key="4">
    <source>
        <dbReference type="ARBA" id="ARBA00022475"/>
    </source>
</evidence>
<reference evidence="9" key="2">
    <citation type="submission" date="2021-04" db="EMBL/GenBank/DDBJ databases">
        <authorList>
            <person name="Gilroy R."/>
        </authorList>
    </citation>
    <scope>NUCLEOTIDE SEQUENCE</scope>
    <source>
        <strain evidence="9">CHK156-179</strain>
    </source>
</reference>
<reference evidence="9" key="1">
    <citation type="journal article" date="2021" name="PeerJ">
        <title>Extensive microbial diversity within the chicken gut microbiome revealed by metagenomics and culture.</title>
        <authorList>
            <person name="Gilroy R."/>
            <person name="Ravi A."/>
            <person name="Getino M."/>
            <person name="Pursley I."/>
            <person name="Horton D.L."/>
            <person name="Alikhan N.F."/>
            <person name="Baker D."/>
            <person name="Gharbi K."/>
            <person name="Hall N."/>
            <person name="Watson M."/>
            <person name="Adriaenssens E.M."/>
            <person name="Foster-Nyarko E."/>
            <person name="Jarju S."/>
            <person name="Secka A."/>
            <person name="Antonio M."/>
            <person name="Oren A."/>
            <person name="Chaudhuri R.R."/>
            <person name="La Ragione R."/>
            <person name="Hildebrand F."/>
            <person name="Pallen M.J."/>
        </authorList>
    </citation>
    <scope>NUCLEOTIDE SEQUENCE</scope>
    <source>
        <strain evidence="9">CHK156-179</strain>
    </source>
</reference>
<sequence>MLDIIIKVLLIMAVLFAFALPGFLLRKTNLVRSDSLYSVSNILLCFAQPMLIIEAFAVDPVAPTKETLLNFLWVLLFSFAALFLTFFAAKLVFLYKRGDKERKKRDILVFVGTFSNCAFVGIPFVDMFTGGDSEAMMYITVFNVAFNLLIWTLGAYLITQDKKEVSLKKALLNPCTVGSVIGFLLFLIPKINIFNMEEVEELQQIVTYAGGMTAPLSMLVVGVRMAELSLKQLFGDKDIYLAAFTRLVLSMALTHLLILPFKLAGLFADAPYVLLAPVIAMAMPPAASVVAFAEKKGGEKELAAAAYATGTLLSIITLPVAMMLLSL</sequence>
<dbReference type="EMBL" id="DXAJ01000107">
    <property type="protein sequence ID" value="HJA03161.1"/>
    <property type="molecule type" value="Genomic_DNA"/>
</dbReference>
<dbReference type="GO" id="GO:0005886">
    <property type="term" value="C:plasma membrane"/>
    <property type="evidence" value="ECO:0007669"/>
    <property type="project" value="UniProtKB-SubCell"/>
</dbReference>
<evidence type="ECO:0000256" key="5">
    <source>
        <dbReference type="ARBA" id="ARBA00022692"/>
    </source>
</evidence>
<keyword evidence="3" id="KW-0813">Transport</keyword>
<dbReference type="Gene3D" id="1.20.1530.20">
    <property type="match status" value="1"/>
</dbReference>
<accession>A0A9D2H3Q6</accession>
<feature type="transmembrane region" description="Helical" evidence="8">
    <location>
        <begin position="304"/>
        <end position="325"/>
    </location>
</feature>
<evidence type="ECO:0000313" key="9">
    <source>
        <dbReference type="EMBL" id="HJA03161.1"/>
    </source>
</evidence>
<feature type="transmembrane region" description="Helical" evidence="8">
    <location>
        <begin position="239"/>
        <end position="258"/>
    </location>
</feature>